<dbReference type="InterPro" id="IPR045299">
    <property type="entry name" value="Complex1_LYR_NDUFA6_LYRM6"/>
</dbReference>
<keyword evidence="4" id="KW-0679">Respiratory chain</keyword>
<evidence type="ECO:0000313" key="9">
    <source>
        <dbReference type="EMBL" id="CAD6231347.1"/>
    </source>
</evidence>
<dbReference type="GO" id="GO:0006979">
    <property type="term" value="P:response to oxidative stress"/>
    <property type="evidence" value="ECO:0007669"/>
    <property type="project" value="TreeGrafter"/>
</dbReference>
<comment type="caution">
    <text evidence="9">The sequence shown here is derived from an EMBL/GenBank/DDBJ whole genome shotgun (WGS) entry which is preliminary data.</text>
</comment>
<dbReference type="EMBL" id="CAJGYO010000005">
    <property type="protein sequence ID" value="CAD6231347.1"/>
    <property type="molecule type" value="Genomic_DNA"/>
</dbReference>
<evidence type="ECO:0000256" key="4">
    <source>
        <dbReference type="ARBA" id="ARBA00022660"/>
    </source>
</evidence>
<dbReference type="Proteomes" id="UP000604825">
    <property type="component" value="Unassembled WGS sequence"/>
</dbReference>
<organism evidence="9 10">
    <name type="scientific">Miscanthus lutarioriparius</name>
    <dbReference type="NCBI Taxonomy" id="422564"/>
    <lineage>
        <taxon>Eukaryota</taxon>
        <taxon>Viridiplantae</taxon>
        <taxon>Streptophyta</taxon>
        <taxon>Embryophyta</taxon>
        <taxon>Tracheophyta</taxon>
        <taxon>Spermatophyta</taxon>
        <taxon>Magnoliopsida</taxon>
        <taxon>Liliopsida</taxon>
        <taxon>Poales</taxon>
        <taxon>Poaceae</taxon>
        <taxon>PACMAD clade</taxon>
        <taxon>Panicoideae</taxon>
        <taxon>Andropogonodae</taxon>
        <taxon>Andropogoneae</taxon>
        <taxon>Saccharinae</taxon>
        <taxon>Miscanthus</taxon>
    </lineage>
</organism>
<evidence type="ECO:0000256" key="8">
    <source>
        <dbReference type="ARBA" id="ARBA00023136"/>
    </source>
</evidence>
<evidence type="ECO:0000256" key="7">
    <source>
        <dbReference type="ARBA" id="ARBA00023128"/>
    </source>
</evidence>
<keyword evidence="10" id="KW-1185">Reference proteome</keyword>
<dbReference type="PANTHER" id="PTHR12964">
    <property type="entry name" value="NADH-UBIQUINONE OXIDOREDUCTASE B14 SUBUNIT"/>
    <property type="match status" value="1"/>
</dbReference>
<evidence type="ECO:0000256" key="2">
    <source>
        <dbReference type="ARBA" id="ARBA00009508"/>
    </source>
</evidence>
<comment type="similarity">
    <text evidence="2">Belongs to the complex I LYR family.</text>
</comment>
<keyword evidence="8" id="KW-0472">Membrane</keyword>
<comment type="subcellular location">
    <subcellularLocation>
        <location evidence="1">Mitochondrion inner membrane</location>
        <topology evidence="1">Peripheral membrane protein</topology>
        <orientation evidence="1">Matrix side</orientation>
    </subcellularLocation>
</comment>
<dbReference type="GO" id="GO:0005743">
    <property type="term" value="C:mitochondrial inner membrane"/>
    <property type="evidence" value="ECO:0007669"/>
    <property type="project" value="UniProtKB-SubCell"/>
</dbReference>
<dbReference type="OrthoDB" id="14535at2759"/>
<keyword evidence="7" id="KW-0496">Mitochondrion</keyword>
<accession>A0A811P0R7</accession>
<reference evidence="9" key="1">
    <citation type="submission" date="2020-10" db="EMBL/GenBank/DDBJ databases">
        <authorList>
            <person name="Han B."/>
            <person name="Lu T."/>
            <person name="Zhao Q."/>
            <person name="Huang X."/>
            <person name="Zhao Y."/>
        </authorList>
    </citation>
    <scope>NUCLEOTIDE SEQUENCE</scope>
</reference>
<evidence type="ECO:0000313" key="10">
    <source>
        <dbReference type="Proteomes" id="UP000604825"/>
    </source>
</evidence>
<evidence type="ECO:0008006" key="11">
    <source>
        <dbReference type="Google" id="ProtNLM"/>
    </source>
</evidence>
<name>A0A811P0R7_9POAL</name>
<keyword evidence="6" id="KW-0249">Electron transport</keyword>
<dbReference type="AlphaFoldDB" id="A0A811P0R7"/>
<proteinExistence type="inferred from homology"/>
<evidence type="ECO:0000256" key="3">
    <source>
        <dbReference type="ARBA" id="ARBA00022448"/>
    </source>
</evidence>
<dbReference type="PANTHER" id="PTHR12964:SF0">
    <property type="entry name" value="NADH DEHYDROGENASE [UBIQUINONE] 1 ALPHA SUBCOMPLEX SUBUNIT 6"/>
    <property type="match status" value="1"/>
</dbReference>
<dbReference type="GO" id="GO:0045271">
    <property type="term" value="C:respiratory chain complex I"/>
    <property type="evidence" value="ECO:0007669"/>
    <property type="project" value="InterPro"/>
</dbReference>
<evidence type="ECO:0000256" key="6">
    <source>
        <dbReference type="ARBA" id="ARBA00022982"/>
    </source>
</evidence>
<keyword evidence="3" id="KW-0813">Transport</keyword>
<dbReference type="InterPro" id="IPR016488">
    <property type="entry name" value="NADH_Ub_cplx-1_asu_su-6"/>
</dbReference>
<protein>
    <recommendedName>
        <fullName evidence="11">NADH dehydrogenase [ubiquinone] 1 alpha subcomplex subunit 6</fullName>
    </recommendedName>
</protein>
<evidence type="ECO:0000256" key="5">
    <source>
        <dbReference type="ARBA" id="ARBA00022792"/>
    </source>
</evidence>
<evidence type="ECO:0000256" key="1">
    <source>
        <dbReference type="ARBA" id="ARBA00004443"/>
    </source>
</evidence>
<sequence>MAFTMRAVKVPRNSASLEEARHRVFDFFKQACRSIPTIMEIYNLDDVVTPSQLRSTIAKEIRKNQNVTNPKVSPPIPFSFSFPLSIRSLGRVNDKLFIVLDSLLIVETLEIFYEVVIPKNDGQCTMLEGSSVFVVIDMLLFNGMEELNNIVEHAKQRHHVIGQYVIGQEGLVHELWSKDQGNSDFLNKFYTSNYF</sequence>
<dbReference type="CDD" id="cd20266">
    <property type="entry name" value="Complex1_LYR_NDUFA6_LYRM6"/>
    <property type="match status" value="1"/>
</dbReference>
<keyword evidence="5" id="KW-0999">Mitochondrion inner membrane</keyword>
<gene>
    <name evidence="9" type="ORF">NCGR_LOCUS21455</name>
</gene>